<feature type="compositionally biased region" description="Basic residues" evidence="3">
    <location>
        <begin position="651"/>
        <end position="660"/>
    </location>
</feature>
<evidence type="ECO:0000256" key="2">
    <source>
        <dbReference type="ARBA" id="ARBA00023134"/>
    </source>
</evidence>
<accession>A0A7S4FDI4</accession>
<dbReference type="NCBIfam" id="TIGR00157">
    <property type="entry name" value="ribosome small subunit-dependent GTPase A"/>
    <property type="match status" value="1"/>
</dbReference>
<gene>
    <name evidence="6" type="ORF">EGYM00163_LOCUS773</name>
</gene>
<name>A0A7S4FDI4_9EUGL</name>
<dbReference type="Gene3D" id="2.40.50.140">
    <property type="entry name" value="Nucleic acid-binding proteins"/>
    <property type="match status" value="1"/>
</dbReference>
<dbReference type="PROSITE" id="PS51721">
    <property type="entry name" value="G_CP"/>
    <property type="match status" value="1"/>
</dbReference>
<dbReference type="GO" id="GO:0003924">
    <property type="term" value="F:GTPase activity"/>
    <property type="evidence" value="ECO:0007669"/>
    <property type="project" value="InterPro"/>
</dbReference>
<evidence type="ECO:0000256" key="1">
    <source>
        <dbReference type="ARBA" id="ARBA00022741"/>
    </source>
</evidence>
<organism evidence="6">
    <name type="scientific">Eutreptiella gymnastica</name>
    <dbReference type="NCBI Taxonomy" id="73025"/>
    <lineage>
        <taxon>Eukaryota</taxon>
        <taxon>Discoba</taxon>
        <taxon>Euglenozoa</taxon>
        <taxon>Euglenida</taxon>
        <taxon>Spirocuta</taxon>
        <taxon>Euglenophyceae</taxon>
        <taxon>Eutreptiales</taxon>
        <taxon>Eutreptiaceae</taxon>
        <taxon>Eutreptiella</taxon>
    </lineage>
</organism>
<dbReference type="InterPro" id="IPR004881">
    <property type="entry name" value="Ribosome_biogen_GTPase_RsgA"/>
</dbReference>
<dbReference type="HAMAP" id="MF_01820">
    <property type="entry name" value="GTPase_RsgA"/>
    <property type="match status" value="1"/>
</dbReference>
<sequence length="690" mass="74656">MATVMAPTSVATPSRLVGQIPPGRFIRETSDPLTMKETDTVPFEAIPAKATSENEVFNTSTLSPSPSLLTIAGVCSVILAAVGAYWRRVRAPSPEEYVPFAADPHNSQLAMAAVSGKKQQDVVISPSYNLAAGTAGLAALLAALPGSGVADVPAGIAALLATLFGVQAGRVKFCFDSQALELKIGDDLENSGENIVVGGANRWAYRPLKRSGPRVLGHWTRLVGDSCISFLPSATWRRSVSSSSLGAAPRSGKCSPRLSSMPHSHPYCSARQPGVCAGSVIALYATAAEGTVTEPDPPPPPEVVTGTVISAQANFMRVLVDETCVAGGVELLCVVRAVLKKIKRRILVGDQVQVGRIDWDDKRGAVEELCERRNHVLEPPVANVDRLLILFALTDPPIEEKQLTQFLVSAEALSLPEPPLLVLNKADLVSDTDRARWIERMQEWGYEATTVSVWTGEGIQELLEEISGSVTVLAGPSGVGKSSMVNAMRKLRLGASRTERRAQDREFSGLVDIATKEVGAKSGRGRHTTRHCELLPLPGQCLVADTPGFGLPTQSIDALTPVELMECFPEIRNGRVKNGPCAFSDCTHQHEPGCVIGQDWERHDLYSQMVVDAKANERKRRDTGKIKEDREEDMRTVSAADGGTRLEPKLKKSRHRRVSRRSQMMEVQALVESGDDGIEWEDWQEWGSGW</sequence>
<keyword evidence="1" id="KW-0547">Nucleotide-binding</keyword>
<feature type="domain" description="EngC GTPase" evidence="4">
    <location>
        <begin position="382"/>
        <end position="550"/>
    </location>
</feature>
<dbReference type="InterPro" id="IPR027417">
    <property type="entry name" value="P-loop_NTPase"/>
</dbReference>
<dbReference type="PANTHER" id="PTHR32120">
    <property type="entry name" value="SMALL RIBOSOMAL SUBUNIT BIOGENESIS GTPASE RSGA"/>
    <property type="match status" value="1"/>
</dbReference>
<feature type="domain" description="CP-type G" evidence="5">
    <location>
        <begin position="373"/>
        <end position="552"/>
    </location>
</feature>
<evidence type="ECO:0000256" key="3">
    <source>
        <dbReference type="SAM" id="MobiDB-lite"/>
    </source>
</evidence>
<evidence type="ECO:0000259" key="4">
    <source>
        <dbReference type="PROSITE" id="PS50936"/>
    </source>
</evidence>
<dbReference type="SUPFAM" id="SSF52540">
    <property type="entry name" value="P-loop containing nucleoside triphosphate hydrolases"/>
    <property type="match status" value="1"/>
</dbReference>
<proteinExistence type="inferred from homology"/>
<keyword evidence="2" id="KW-0342">GTP-binding</keyword>
<dbReference type="InterPro" id="IPR010914">
    <property type="entry name" value="RsgA_GTPase_dom"/>
</dbReference>
<dbReference type="Gene3D" id="1.10.40.50">
    <property type="entry name" value="Probable gtpase engc, domain 3"/>
    <property type="match status" value="1"/>
</dbReference>
<feature type="region of interest" description="Disordered" evidence="3">
    <location>
        <begin position="616"/>
        <end position="661"/>
    </location>
</feature>
<dbReference type="Gene3D" id="3.40.50.300">
    <property type="entry name" value="P-loop containing nucleotide triphosphate hydrolases"/>
    <property type="match status" value="1"/>
</dbReference>
<dbReference type="AlphaFoldDB" id="A0A7S4FDI4"/>
<evidence type="ECO:0000313" key="6">
    <source>
        <dbReference type="EMBL" id="CAE0789659.1"/>
    </source>
</evidence>
<dbReference type="SUPFAM" id="SSF50249">
    <property type="entry name" value="Nucleic acid-binding proteins"/>
    <property type="match status" value="1"/>
</dbReference>
<protein>
    <recommendedName>
        <fullName evidence="7">Small ribosomal subunit biogenesis GTPase RsgA</fullName>
    </recommendedName>
</protein>
<dbReference type="CDD" id="cd01854">
    <property type="entry name" value="YjeQ_EngC"/>
    <property type="match status" value="1"/>
</dbReference>
<dbReference type="GO" id="GO:0005525">
    <property type="term" value="F:GTP binding"/>
    <property type="evidence" value="ECO:0007669"/>
    <property type="project" value="UniProtKB-KW"/>
</dbReference>
<dbReference type="EMBL" id="HBJA01002520">
    <property type="protein sequence ID" value="CAE0789659.1"/>
    <property type="molecule type" value="Transcribed_RNA"/>
</dbReference>
<dbReference type="Pfam" id="PF03193">
    <property type="entry name" value="RsgA_GTPase"/>
    <property type="match status" value="1"/>
</dbReference>
<evidence type="ECO:0008006" key="7">
    <source>
        <dbReference type="Google" id="ProtNLM"/>
    </source>
</evidence>
<dbReference type="PROSITE" id="PS50936">
    <property type="entry name" value="ENGC_GTPASE"/>
    <property type="match status" value="1"/>
</dbReference>
<reference evidence="6" key="1">
    <citation type="submission" date="2021-01" db="EMBL/GenBank/DDBJ databases">
        <authorList>
            <person name="Corre E."/>
            <person name="Pelletier E."/>
            <person name="Niang G."/>
            <person name="Scheremetjew M."/>
            <person name="Finn R."/>
            <person name="Kale V."/>
            <person name="Holt S."/>
            <person name="Cochrane G."/>
            <person name="Meng A."/>
            <person name="Brown T."/>
            <person name="Cohen L."/>
        </authorList>
    </citation>
    <scope>NUCLEOTIDE SEQUENCE</scope>
    <source>
        <strain evidence="6">CCMP1594</strain>
    </source>
</reference>
<feature type="compositionally biased region" description="Basic and acidic residues" evidence="3">
    <location>
        <begin position="616"/>
        <end position="635"/>
    </location>
</feature>
<evidence type="ECO:0000259" key="5">
    <source>
        <dbReference type="PROSITE" id="PS51721"/>
    </source>
</evidence>
<dbReference type="PANTHER" id="PTHR32120:SF11">
    <property type="entry name" value="SMALL RIBOSOMAL SUBUNIT BIOGENESIS GTPASE RSGA 1, MITOCHONDRIAL-RELATED"/>
    <property type="match status" value="1"/>
</dbReference>
<dbReference type="InterPro" id="IPR030378">
    <property type="entry name" value="G_CP_dom"/>
</dbReference>
<dbReference type="InterPro" id="IPR012340">
    <property type="entry name" value="NA-bd_OB-fold"/>
</dbReference>